<feature type="domain" description="Fibronectin type-III" evidence="5">
    <location>
        <begin position="47"/>
        <end position="134"/>
    </location>
</feature>
<evidence type="ECO:0000313" key="6">
    <source>
        <dbReference type="EMBL" id="GAA1928517.1"/>
    </source>
</evidence>
<dbReference type="InterPro" id="IPR003961">
    <property type="entry name" value="FN3_dom"/>
</dbReference>
<protein>
    <submittedName>
        <fullName evidence="6">Fibronectin type III domain-containing protein</fullName>
    </submittedName>
</protein>
<dbReference type="PROSITE" id="PS50853">
    <property type="entry name" value="FN3"/>
    <property type="match status" value="3"/>
</dbReference>
<dbReference type="Gene3D" id="2.60.40.10">
    <property type="entry name" value="Immunoglobulins"/>
    <property type="match status" value="3"/>
</dbReference>
<evidence type="ECO:0000256" key="1">
    <source>
        <dbReference type="ARBA" id="ARBA00022737"/>
    </source>
</evidence>
<gene>
    <name evidence="6" type="ORF">GCM10009716_40400</name>
</gene>
<organism evidence="6 7">
    <name type="scientific">Streptomyces sodiiphilus</name>
    <dbReference type="NCBI Taxonomy" id="226217"/>
    <lineage>
        <taxon>Bacteria</taxon>
        <taxon>Bacillati</taxon>
        <taxon>Actinomycetota</taxon>
        <taxon>Actinomycetes</taxon>
        <taxon>Kitasatosporales</taxon>
        <taxon>Streptomycetaceae</taxon>
        <taxon>Streptomyces</taxon>
    </lineage>
</organism>
<feature type="domain" description="Fibronectin type-III" evidence="5">
    <location>
        <begin position="242"/>
        <end position="339"/>
    </location>
</feature>
<reference evidence="6 7" key="1">
    <citation type="journal article" date="2019" name="Int. J. Syst. Evol. Microbiol.">
        <title>The Global Catalogue of Microorganisms (GCM) 10K type strain sequencing project: providing services to taxonomists for standard genome sequencing and annotation.</title>
        <authorList>
            <consortium name="The Broad Institute Genomics Platform"/>
            <consortium name="The Broad Institute Genome Sequencing Center for Infectious Disease"/>
            <person name="Wu L."/>
            <person name="Ma J."/>
        </authorList>
    </citation>
    <scope>NUCLEOTIDE SEQUENCE [LARGE SCALE GENOMIC DNA]</scope>
    <source>
        <strain evidence="6 7">JCM 13581</strain>
    </source>
</reference>
<feature type="region of interest" description="Disordered" evidence="4">
    <location>
        <begin position="118"/>
        <end position="154"/>
    </location>
</feature>
<dbReference type="PANTHER" id="PTHR46708:SF2">
    <property type="entry name" value="FIBRONECTIN TYPE-III DOMAIN-CONTAINING PROTEIN"/>
    <property type="match status" value="1"/>
</dbReference>
<keyword evidence="3" id="KW-0624">Polysaccharide degradation</keyword>
<dbReference type="Pfam" id="PF00041">
    <property type="entry name" value="fn3"/>
    <property type="match status" value="2"/>
</dbReference>
<keyword evidence="2" id="KW-0378">Hydrolase</keyword>
<feature type="region of interest" description="Disordered" evidence="4">
    <location>
        <begin position="213"/>
        <end position="242"/>
    </location>
</feature>
<dbReference type="InterPro" id="IPR036116">
    <property type="entry name" value="FN3_sf"/>
</dbReference>
<dbReference type="InterPro" id="IPR013783">
    <property type="entry name" value="Ig-like_fold"/>
</dbReference>
<feature type="compositionally biased region" description="Polar residues" evidence="4">
    <location>
        <begin position="122"/>
        <end position="135"/>
    </location>
</feature>
<comment type="caution">
    <text evidence="6">The sequence shown here is derived from an EMBL/GenBank/DDBJ whole genome shotgun (WGS) entry which is preliminary data.</text>
</comment>
<feature type="domain" description="Fibronectin type-III" evidence="5">
    <location>
        <begin position="144"/>
        <end position="231"/>
    </location>
</feature>
<keyword evidence="3" id="KW-0119">Carbohydrate metabolism</keyword>
<dbReference type="SMART" id="SM00060">
    <property type="entry name" value="FN3"/>
    <property type="match status" value="3"/>
</dbReference>
<evidence type="ECO:0000259" key="5">
    <source>
        <dbReference type="PROSITE" id="PS50853"/>
    </source>
</evidence>
<keyword evidence="1" id="KW-0677">Repeat</keyword>
<dbReference type="PANTHER" id="PTHR46708">
    <property type="entry name" value="TENASCIN"/>
    <property type="match status" value="1"/>
</dbReference>
<sequence>MVQTFSPDEEGMPVGRISGFAAAVTAACLLLTACGGSGDDGAPPLPPPAGVTAHASSSTSVHVMWNRAPENADVTGYEVYESGEKVEDLPGDRYMTDITGLEPSTEYRFTVRARDAGGALSPHSTQVPVTTLSTASEDDRPPTAPGNLRARADGPHAATLTWDAAEDDTGVTSYDIHQGGAKIHSVSGEETEALLTGLRPDTEYVFTVTARDAADNVSPPGPEARITTPSGPGEEGAGAGTAPADFSAAARATAEGHYLDLSWVPPRTGGEVPEYQIHLDGEFATTLVWGAEVPTGKAEYSFFLTEESGATHTVRLRARLPDGHWGDFSEEITVTTGDAAP</sequence>
<evidence type="ECO:0000256" key="3">
    <source>
        <dbReference type="ARBA" id="ARBA00023326"/>
    </source>
</evidence>
<keyword evidence="2" id="KW-0326">Glycosidase</keyword>
<proteinExistence type="predicted"/>
<dbReference type="SUPFAM" id="SSF49265">
    <property type="entry name" value="Fibronectin type III"/>
    <property type="match status" value="2"/>
</dbReference>
<keyword evidence="7" id="KW-1185">Reference proteome</keyword>
<evidence type="ECO:0000256" key="2">
    <source>
        <dbReference type="ARBA" id="ARBA00023295"/>
    </source>
</evidence>
<dbReference type="CDD" id="cd00063">
    <property type="entry name" value="FN3"/>
    <property type="match status" value="3"/>
</dbReference>
<evidence type="ECO:0000313" key="7">
    <source>
        <dbReference type="Proteomes" id="UP001501303"/>
    </source>
</evidence>
<accession>A0ABN2PTH7</accession>
<dbReference type="InterPro" id="IPR050991">
    <property type="entry name" value="ECM_Regulatory_Proteins"/>
</dbReference>
<dbReference type="Proteomes" id="UP001501303">
    <property type="component" value="Unassembled WGS sequence"/>
</dbReference>
<name>A0ABN2PTH7_9ACTN</name>
<dbReference type="EMBL" id="BAAAMJ010000052">
    <property type="protein sequence ID" value="GAA1928517.1"/>
    <property type="molecule type" value="Genomic_DNA"/>
</dbReference>
<evidence type="ECO:0000256" key="4">
    <source>
        <dbReference type="SAM" id="MobiDB-lite"/>
    </source>
</evidence>